<evidence type="ECO:0000256" key="2">
    <source>
        <dbReference type="ARBA" id="ARBA00022741"/>
    </source>
</evidence>
<evidence type="ECO:0000256" key="4">
    <source>
        <dbReference type="ARBA" id="ARBA00022806"/>
    </source>
</evidence>
<dbReference type="Pfam" id="PF00580">
    <property type="entry name" value="UvrD-helicase"/>
    <property type="match status" value="2"/>
</dbReference>
<evidence type="ECO:0000256" key="1">
    <source>
        <dbReference type="ARBA" id="ARBA00005446"/>
    </source>
</evidence>
<evidence type="ECO:0000256" key="5">
    <source>
        <dbReference type="ARBA" id="ARBA00022840"/>
    </source>
</evidence>
<feature type="domain" description="UvrD-like helicase ATP-binding" evidence="13">
    <location>
        <begin position="1157"/>
        <end position="1601"/>
    </location>
</feature>
<dbReference type="GO" id="GO:0005694">
    <property type="term" value="C:chromosome"/>
    <property type="evidence" value="ECO:0007669"/>
    <property type="project" value="TreeGrafter"/>
</dbReference>
<dbReference type="CDD" id="cd17920">
    <property type="entry name" value="DEXHc_RecQ"/>
    <property type="match status" value="1"/>
</dbReference>
<dbReference type="Pfam" id="PF13538">
    <property type="entry name" value="UvrD_C_2"/>
    <property type="match status" value="1"/>
</dbReference>
<dbReference type="InterPro" id="IPR001650">
    <property type="entry name" value="Helicase_C-like"/>
</dbReference>
<dbReference type="InterPro" id="IPR027417">
    <property type="entry name" value="P-loop_NTPase"/>
</dbReference>
<reference evidence="14 15" key="1">
    <citation type="journal article" date="2016" name="Genome Announc.">
        <title>Draft Genome Sequence of Criibacterium bergeronii gen. nov., sp. nov., Strain CCRI-22567T, Isolated from a Vaginal Sample from a Woman with Bacterial Vaginosis.</title>
        <authorList>
            <person name="Maheux A.F."/>
            <person name="Berube E."/>
            <person name="Boudreau D.K."/>
            <person name="Raymond F."/>
            <person name="Corbeil J."/>
            <person name="Roy P.H."/>
            <person name="Boissinot M."/>
            <person name="Omar R.F."/>
        </authorList>
    </citation>
    <scope>NUCLEOTIDE SEQUENCE [LARGE SCALE GENOMIC DNA]</scope>
    <source>
        <strain evidence="14 15">CCRI-22567</strain>
    </source>
</reference>
<dbReference type="EC" id="5.6.2.4" evidence="9"/>
<dbReference type="InterPro" id="IPR014016">
    <property type="entry name" value="UvrD-like_ATP-bd"/>
</dbReference>
<gene>
    <name evidence="14" type="ORF">BBG48_006980</name>
</gene>
<dbReference type="Pfam" id="PF00271">
    <property type="entry name" value="Helicase_C"/>
    <property type="match status" value="1"/>
</dbReference>
<dbReference type="SMART" id="SM00487">
    <property type="entry name" value="DEXDc"/>
    <property type="match status" value="2"/>
</dbReference>
<keyword evidence="6" id="KW-0238">DNA-binding</keyword>
<dbReference type="GO" id="GO:0009378">
    <property type="term" value="F:four-way junction helicase activity"/>
    <property type="evidence" value="ECO:0007669"/>
    <property type="project" value="TreeGrafter"/>
</dbReference>
<evidence type="ECO:0000256" key="10">
    <source>
        <dbReference type="PROSITE-ProRule" id="PRU00560"/>
    </source>
</evidence>
<dbReference type="PROSITE" id="PS51192">
    <property type="entry name" value="HELICASE_ATP_BIND_1"/>
    <property type="match status" value="1"/>
</dbReference>
<dbReference type="STRING" id="1871336.BBG48_09250"/>
<comment type="similarity">
    <text evidence="1">Belongs to the helicase family. RecQ subfamily.</text>
</comment>
<keyword evidence="4 10" id="KW-0347">Helicase</keyword>
<accession>A0A371IKJ5</accession>
<evidence type="ECO:0000256" key="9">
    <source>
        <dbReference type="ARBA" id="ARBA00034808"/>
    </source>
</evidence>
<dbReference type="GO" id="GO:0016787">
    <property type="term" value="F:hydrolase activity"/>
    <property type="evidence" value="ECO:0007669"/>
    <property type="project" value="UniProtKB-UniRule"/>
</dbReference>
<dbReference type="InterPro" id="IPR027785">
    <property type="entry name" value="UvrD-like_helicase_C"/>
</dbReference>
<dbReference type="SUPFAM" id="SSF53098">
    <property type="entry name" value="Ribonuclease H-like"/>
    <property type="match status" value="1"/>
</dbReference>
<dbReference type="PROSITE" id="PS51194">
    <property type="entry name" value="HELICASE_CTER"/>
    <property type="match status" value="1"/>
</dbReference>
<evidence type="ECO:0000259" key="12">
    <source>
        <dbReference type="PROSITE" id="PS51194"/>
    </source>
</evidence>
<dbReference type="EMBL" id="MBEW02000014">
    <property type="protein sequence ID" value="RDY21017.1"/>
    <property type="molecule type" value="Genomic_DNA"/>
</dbReference>
<organism evidence="14 15">
    <name type="scientific">Criibacterium bergeronii</name>
    <dbReference type="NCBI Taxonomy" id="1871336"/>
    <lineage>
        <taxon>Bacteria</taxon>
        <taxon>Bacillati</taxon>
        <taxon>Bacillota</taxon>
        <taxon>Clostridia</taxon>
        <taxon>Peptostreptococcales</taxon>
        <taxon>Filifactoraceae</taxon>
        <taxon>Criibacterium</taxon>
    </lineage>
</organism>
<name>A0A371IKJ5_9FIRM</name>
<dbReference type="CDD" id="cd17932">
    <property type="entry name" value="DEXQc_UvrD"/>
    <property type="match status" value="1"/>
</dbReference>
<dbReference type="InterPro" id="IPR014017">
    <property type="entry name" value="DNA_helicase_UvrD-like_C"/>
</dbReference>
<feature type="domain" description="Helicase C-terminal" evidence="12">
    <location>
        <begin position="538"/>
        <end position="709"/>
    </location>
</feature>
<keyword evidence="3 10" id="KW-0378">Hydrolase</keyword>
<protein>
    <recommendedName>
        <fullName evidence="9">DNA 3'-5' helicase</fullName>
        <ecNumber evidence="9">5.6.2.4</ecNumber>
    </recommendedName>
</protein>
<evidence type="ECO:0000259" key="11">
    <source>
        <dbReference type="PROSITE" id="PS51192"/>
    </source>
</evidence>
<comment type="catalytic activity">
    <reaction evidence="8">
        <text>Couples ATP hydrolysis with the unwinding of duplex DNA by translocating in the 3'-5' direction.</text>
        <dbReference type="EC" id="5.6.2.4"/>
    </reaction>
</comment>
<dbReference type="Proteomes" id="UP000093352">
    <property type="component" value="Unassembled WGS sequence"/>
</dbReference>
<dbReference type="InterPro" id="IPR012337">
    <property type="entry name" value="RNaseH-like_sf"/>
</dbReference>
<dbReference type="Pfam" id="PF00270">
    <property type="entry name" value="DEAD"/>
    <property type="match status" value="1"/>
</dbReference>
<dbReference type="GO" id="GO:0006281">
    <property type="term" value="P:DNA repair"/>
    <property type="evidence" value="ECO:0007669"/>
    <property type="project" value="TreeGrafter"/>
</dbReference>
<dbReference type="InterPro" id="IPR011545">
    <property type="entry name" value="DEAD/DEAH_box_helicase_dom"/>
</dbReference>
<evidence type="ECO:0000313" key="14">
    <source>
        <dbReference type="EMBL" id="RDY21017.1"/>
    </source>
</evidence>
<dbReference type="SMART" id="SM00490">
    <property type="entry name" value="HELICc"/>
    <property type="match status" value="1"/>
</dbReference>
<dbReference type="NCBIfam" id="TIGR00614">
    <property type="entry name" value="recQ_fam"/>
    <property type="match status" value="1"/>
</dbReference>
<dbReference type="InterPro" id="IPR004589">
    <property type="entry name" value="DNA_helicase_ATP-dep_RecQ"/>
</dbReference>
<dbReference type="GO" id="GO:0005737">
    <property type="term" value="C:cytoplasm"/>
    <property type="evidence" value="ECO:0007669"/>
    <property type="project" value="TreeGrafter"/>
</dbReference>
<dbReference type="PANTHER" id="PTHR13710">
    <property type="entry name" value="DNA HELICASE RECQ FAMILY MEMBER"/>
    <property type="match status" value="1"/>
</dbReference>
<keyword evidence="5 10" id="KW-0067">ATP-binding</keyword>
<dbReference type="SUPFAM" id="SSF52540">
    <property type="entry name" value="P-loop containing nucleoside triphosphate hydrolases"/>
    <property type="match status" value="2"/>
</dbReference>
<keyword evidence="7" id="KW-0413">Isomerase</keyword>
<dbReference type="CDD" id="cd18809">
    <property type="entry name" value="SF1_C_RecD"/>
    <property type="match status" value="1"/>
</dbReference>
<evidence type="ECO:0000256" key="6">
    <source>
        <dbReference type="ARBA" id="ARBA00023125"/>
    </source>
</evidence>
<dbReference type="InterPro" id="IPR036397">
    <property type="entry name" value="RNaseH_sf"/>
</dbReference>
<evidence type="ECO:0000256" key="8">
    <source>
        <dbReference type="ARBA" id="ARBA00034617"/>
    </source>
</evidence>
<dbReference type="Gene3D" id="3.30.420.10">
    <property type="entry name" value="Ribonuclease H-like superfamily/Ribonuclease H"/>
    <property type="match status" value="1"/>
</dbReference>
<keyword evidence="15" id="KW-1185">Reference proteome</keyword>
<dbReference type="PROSITE" id="PS51198">
    <property type="entry name" value="UVRD_HELICASE_ATP_BIND"/>
    <property type="match status" value="1"/>
</dbReference>
<dbReference type="GO" id="GO:0043138">
    <property type="term" value="F:3'-5' DNA helicase activity"/>
    <property type="evidence" value="ECO:0007669"/>
    <property type="project" value="UniProtKB-EC"/>
</dbReference>
<dbReference type="InterPro" id="IPR014001">
    <property type="entry name" value="Helicase_ATP-bd"/>
</dbReference>
<dbReference type="RefSeq" id="WP_068912853.1">
    <property type="nucleotide sequence ID" value="NZ_MBEW02000014.1"/>
</dbReference>
<evidence type="ECO:0000256" key="3">
    <source>
        <dbReference type="ARBA" id="ARBA00022801"/>
    </source>
</evidence>
<keyword evidence="2 10" id="KW-0547">Nucleotide-binding</keyword>
<evidence type="ECO:0000313" key="15">
    <source>
        <dbReference type="Proteomes" id="UP000093352"/>
    </source>
</evidence>
<dbReference type="Gene3D" id="3.40.50.300">
    <property type="entry name" value="P-loop containing nucleotide triphosphate hydrolases"/>
    <property type="match status" value="5"/>
</dbReference>
<sequence>MGKYLTNLIFFDTETDRDSKKILDTGAVAYDINRNETSFHGADNSQITEFINFVKKNSKDKYFLCGHNIINHDIKMLKDEPTAKTFFKENDNIFYIDTLNLSILLFDKKTHRLGKDYEQMKGENNNPTLDAKKSKELFDLALSEFNKFDEKTQNIYRQLLQNTEEFSGFFEYIGKTSPLNTDYETLAENIKELLLGSICENANVIDFIKDCPLETAIAISNILFAAEKTDEEGEDFSKVSINLPEYVEINYPMTGIIIKKLCFTLCEEVCSYCDKELSPEKMAIKIYKNLAKTIDAKLHFEFRSYGEDNLPLQEDAIKSALRGESLIAIFPTGGGKSLTFQLPAIIAGKKYGALTVVISPLQSLMKDQVDNLNEKGNFISTYINGLDNPVEKSIKMQAIEDGAYYMLYISPEQLRSQAIQKMLGKRTIDRFIIDEAHCFSQWGHDFRPDYQYIGNFIKTLEEQKNKTSKNKDKVLYKIPISCFTATAKESVKEDILNYFRDKLGLELKKFYASAKRNNLTYHAVKIDEPDDNKNYNERKDAIISILDKNTNQGQLPCTIIFMSKAAETKKLAEDLNEHYTHDIDNKKEVATFYNGGKLGKEDKKINQKKFMDGTCNIMVATSAFGMGVDKDNVRVVIHFDLPSSLENFMQEAGRAGRDQKPSDCYVLFSEKDQETHFSLYKQSLVDFESVKKINKAVRSSINKTEKSKKKKKNGVYLSALDIANRANIKKKGDLEGFVKTAISTLETSDYLERLDNSTKIFAGAPKVTAENLEQKLDEIAAFSQKNDENITNSLGTENIEPKKNKRQIATEILYEMIRANKETMGGENRVDFLQKQIDCSKEDFTEVMQLLLDNELIYRQSTYKINVLSEDDEETNEKFYQSISSVEEEILEHIKSNNKKAKLNLKKISSDKNINLYNIKKIVAQWIMFGYIDQPEGSLENYLQIPSKKLNLEQIITKKNEIAEKLISALVYANIKSLYKKQKNKQQNSDNSSEKAEEKNYIEFDLKEFCIKEKLSDYENLVKHALLQLDSIGEIEIVNGLVVYKSMMHIKKGKNHTKDFEMEDYEHLRTFYTGKVGQIHIMYKYAQLLFEETENEKLAENSETSPKKSEKFVNDYLTMAKSKFEDEYFPDEEDKKLLEIPRTKQKNEQILNNKGNNNFDVYQQEIMNADERGLIIYAGPGSGKTEVLVHKLVQLVDKYNYRYEDVLMLTHTRSAAEEFRSRLINLIYNSAYGIEIKTFHSYAYDVLGEVGYIENSSNGLGSVKDDGIVFVNANKKLLDIQNSDDGSQVEEYTIPNKCLIVVDEAQDMDVKQFDFLKALINYNKDIKEFRVIIAGDDDQSIFDYGYDNTGDLNRDTFTTLSDDLETCGNFNSYDIKEYHLINNYRSKKNILALVNLFAKDRQNRAKSEDMLCMNKEDGDGVVKITKFKYEYIQVYVLQALSDYIAQHKDKKVCILTYTNEEASSLYCNLLQNKIPARLISNASKDEMQDLKNLDEFFYLLRKMEEIIALNSPKVEPTPENADEEQELYDEITIYDFNKLVFKKYDDKQSLEVVYKRSNLLEPVLNIIKLYLKSNQNKNTVSKKDFEEYLWQTHLEGNLEDFYSDRCFVYVSTIHKAKGKEYDTVFLMLKERDRDWKDAFWREVFVALSRAKDNLYVFTNTDVFDDPKYKIALGDDFATLNLDYTETDTMKEVRISLSERRVFWDYGLFWYKEEGKYDDCYGPDTDYIEKIKSLRAGDKLYYSKNNLSDVNSKCTPQGFKNKSFGKSCLKSSDGTVVFQFFDMLPAEMTNPYYELSYAYVESVVWFYKNNFKDQSLNGFYPHVKPVLYFTKKK</sequence>
<evidence type="ECO:0000259" key="13">
    <source>
        <dbReference type="PROSITE" id="PS51198"/>
    </source>
</evidence>
<feature type="binding site" evidence="10">
    <location>
        <begin position="1178"/>
        <end position="1185"/>
    </location>
    <ligand>
        <name>ATP</name>
        <dbReference type="ChEBI" id="CHEBI:30616"/>
    </ligand>
</feature>
<dbReference type="GO" id="GO:0006310">
    <property type="term" value="P:DNA recombination"/>
    <property type="evidence" value="ECO:0007669"/>
    <property type="project" value="InterPro"/>
</dbReference>
<dbReference type="GO" id="GO:0005524">
    <property type="term" value="F:ATP binding"/>
    <property type="evidence" value="ECO:0007669"/>
    <property type="project" value="UniProtKB-UniRule"/>
</dbReference>
<dbReference type="GO" id="GO:0003677">
    <property type="term" value="F:DNA binding"/>
    <property type="evidence" value="ECO:0007669"/>
    <property type="project" value="UniProtKB-KW"/>
</dbReference>
<proteinExistence type="inferred from homology"/>
<feature type="domain" description="Helicase ATP-binding" evidence="11">
    <location>
        <begin position="317"/>
        <end position="505"/>
    </location>
</feature>
<evidence type="ECO:0000256" key="7">
    <source>
        <dbReference type="ARBA" id="ARBA00023235"/>
    </source>
</evidence>
<dbReference type="PANTHER" id="PTHR13710:SF105">
    <property type="entry name" value="ATP-DEPENDENT DNA HELICASE Q1"/>
    <property type="match status" value="1"/>
</dbReference>
<comment type="caution">
    <text evidence="14">The sequence shown here is derived from an EMBL/GenBank/DDBJ whole genome shotgun (WGS) entry which is preliminary data.</text>
</comment>
<dbReference type="Pfam" id="PF13361">
    <property type="entry name" value="UvrD_C"/>
    <property type="match status" value="1"/>
</dbReference>